<dbReference type="GO" id="GO:0016853">
    <property type="term" value="F:isomerase activity"/>
    <property type="evidence" value="ECO:0007669"/>
    <property type="project" value="UniProtKB-KW"/>
</dbReference>
<feature type="compositionally biased region" description="Polar residues" evidence="3">
    <location>
        <begin position="42"/>
        <end position="54"/>
    </location>
</feature>
<evidence type="ECO:0000256" key="1">
    <source>
        <dbReference type="ARBA" id="ARBA00007673"/>
    </source>
</evidence>
<evidence type="ECO:0008006" key="6">
    <source>
        <dbReference type="Google" id="ProtNLM"/>
    </source>
</evidence>
<proteinExistence type="inferred from homology"/>
<dbReference type="Gene3D" id="3.10.310.10">
    <property type="entry name" value="Diaminopimelate Epimerase, Chain A, domain 1"/>
    <property type="match status" value="2"/>
</dbReference>
<protein>
    <recommendedName>
        <fullName evidence="6">2-methylaconitate isomerase</fullName>
    </recommendedName>
</protein>
<accession>M2XFZ4</accession>
<dbReference type="Proteomes" id="UP000009877">
    <property type="component" value="Unassembled WGS sequence"/>
</dbReference>
<comment type="caution">
    <text evidence="4">The sequence shown here is derived from an EMBL/GenBank/DDBJ whole genome shotgun (WGS) entry which is preliminary data.</text>
</comment>
<organism evidence="4 5">
    <name type="scientific">Kocuria palustris PEL</name>
    <dbReference type="NCBI Taxonomy" id="1236550"/>
    <lineage>
        <taxon>Bacteria</taxon>
        <taxon>Bacillati</taxon>
        <taxon>Actinomycetota</taxon>
        <taxon>Actinomycetes</taxon>
        <taxon>Micrococcales</taxon>
        <taxon>Micrococcaceae</taxon>
        <taxon>Kocuria</taxon>
    </lineage>
</organism>
<dbReference type="EMBL" id="ANHZ02000001">
    <property type="protein sequence ID" value="EME37986.1"/>
    <property type="molecule type" value="Genomic_DNA"/>
</dbReference>
<dbReference type="SUPFAM" id="SSF54506">
    <property type="entry name" value="Diaminopimelate epimerase-like"/>
    <property type="match status" value="2"/>
</dbReference>
<sequence length="432" mass="44208">MGNMQGGEKAAEHFGVTALRRADGDDHRAGPRTGHVLAPPQQRRQTPCMSADPNSRPLNTWIDAMFMRGGTSKGLFFREQDLPPAGPQRDRVFTGALGSPDPFGRQLDGMGGGISSLSKVVSVAPSSRPDADVEYTFGQVAVREAAVDYSGNCGNLSPAVVPFALLAGIHEVDDDGPASVIAHNTNTGKLIEVRLEVADGAAVTSGDFVLPGVAGSGAPIELRYLDPSGSRTSGALPTGCSVDTLEVGGRSIEVSLVDVATPMVFVAATDLGLTGAELPEALDADAELAALVERTRRAGAVAMGLCAVPEDAPQSVPKIAMVAPPADSVLLDGTAVPAEECDVLIRAASMGLSHRAIPGTSAMCAAAAANIEGTVVQRCSTSWGSELRIATPSGVVAAAADVSAEDGALKVTAASLFRTARPLMRGQVALPQ</sequence>
<dbReference type="InterPro" id="IPR007400">
    <property type="entry name" value="PrpF-like"/>
</dbReference>
<feature type="region of interest" description="Disordered" evidence="3">
    <location>
        <begin position="23"/>
        <end position="54"/>
    </location>
</feature>
<evidence type="ECO:0000256" key="2">
    <source>
        <dbReference type="ARBA" id="ARBA00023235"/>
    </source>
</evidence>
<name>M2XFZ4_9MICC</name>
<dbReference type="PANTHER" id="PTHR43709:SF2">
    <property type="entry name" value="DUF453 DOMAIN PROTEIN (AFU_ORTHOLOGUE AFUA_6G00360)"/>
    <property type="match status" value="1"/>
</dbReference>
<dbReference type="AlphaFoldDB" id="M2XFZ4"/>
<reference evidence="4 5" key="1">
    <citation type="journal article" date="2014" name="Genome Announc.">
        <title>Draft Genome Sequence of Kocuria palustris PEL.</title>
        <authorList>
            <person name="Sharma G."/>
            <person name="Khatri I."/>
            <person name="Subramanian S."/>
        </authorList>
    </citation>
    <scope>NUCLEOTIDE SEQUENCE [LARGE SCALE GENOMIC DNA]</scope>
    <source>
        <strain evidence="4 5">PEL</strain>
    </source>
</reference>
<keyword evidence="5" id="KW-1185">Reference proteome</keyword>
<evidence type="ECO:0000256" key="3">
    <source>
        <dbReference type="SAM" id="MobiDB-lite"/>
    </source>
</evidence>
<gene>
    <name evidence="4" type="ORF">C884_00181</name>
</gene>
<comment type="similarity">
    <text evidence="1">Belongs to the PrpF family.</text>
</comment>
<dbReference type="PANTHER" id="PTHR43709">
    <property type="entry name" value="ACONITATE ISOMERASE-RELATED"/>
    <property type="match status" value="1"/>
</dbReference>
<dbReference type="Pfam" id="PF04303">
    <property type="entry name" value="PrpF"/>
    <property type="match status" value="1"/>
</dbReference>
<dbReference type="STRING" id="71999.KPaMU14_05425"/>
<keyword evidence="2" id="KW-0413">Isomerase</keyword>
<evidence type="ECO:0000313" key="4">
    <source>
        <dbReference type="EMBL" id="EME37986.1"/>
    </source>
</evidence>
<evidence type="ECO:0000313" key="5">
    <source>
        <dbReference type="Proteomes" id="UP000009877"/>
    </source>
</evidence>